<dbReference type="Gramene" id="OIW08166">
    <property type="protein sequence ID" value="OIW08166"/>
    <property type="gene ID" value="TanjilG_06579"/>
</dbReference>
<keyword evidence="6" id="KW-0808">Transferase</keyword>
<keyword evidence="7 20" id="KW-0812">Transmembrane</keyword>
<dbReference type="FunFam" id="3.80.10.10:FF:000298">
    <property type="entry name" value="Putative LRR receptor-like serine/threonine-protein kinase"/>
    <property type="match status" value="2"/>
</dbReference>
<evidence type="ECO:0000256" key="5">
    <source>
        <dbReference type="ARBA" id="ARBA00022614"/>
    </source>
</evidence>
<feature type="transmembrane region" description="Helical" evidence="20">
    <location>
        <begin position="1686"/>
        <end position="1710"/>
    </location>
</feature>
<evidence type="ECO:0000313" key="24">
    <source>
        <dbReference type="Proteomes" id="UP000188354"/>
    </source>
</evidence>
<feature type="domain" description="Protein kinase" evidence="22">
    <location>
        <begin position="1745"/>
        <end position="2145"/>
    </location>
</feature>
<keyword evidence="16" id="KW-0325">Glycoprotein</keyword>
<evidence type="ECO:0000256" key="13">
    <source>
        <dbReference type="ARBA" id="ARBA00022989"/>
    </source>
</evidence>
<dbReference type="GO" id="GO:0004674">
    <property type="term" value="F:protein serine/threonine kinase activity"/>
    <property type="evidence" value="ECO:0007669"/>
    <property type="project" value="UniProtKB-KW"/>
</dbReference>
<keyword evidence="9" id="KW-0677">Repeat</keyword>
<dbReference type="Proteomes" id="UP000188354">
    <property type="component" value="Chromosome LG07"/>
</dbReference>
<dbReference type="OMA" id="HREYKAN"/>
<reference evidence="23 24" key="1">
    <citation type="journal article" date="2017" name="Plant Biotechnol. J.">
        <title>A comprehensive draft genome sequence for lupin (Lupinus angustifolius), an emerging health food: insights into plant-microbe interactions and legume evolution.</title>
        <authorList>
            <person name="Hane J.K."/>
            <person name="Ming Y."/>
            <person name="Kamphuis L.G."/>
            <person name="Nelson M.N."/>
            <person name="Garg G."/>
            <person name="Atkins C.A."/>
            <person name="Bayer P.E."/>
            <person name="Bravo A."/>
            <person name="Bringans S."/>
            <person name="Cannon S."/>
            <person name="Edwards D."/>
            <person name="Foley R."/>
            <person name="Gao L.L."/>
            <person name="Harrison M.J."/>
            <person name="Huang W."/>
            <person name="Hurgobin B."/>
            <person name="Li S."/>
            <person name="Liu C.W."/>
            <person name="McGrath A."/>
            <person name="Morahan G."/>
            <person name="Murray J."/>
            <person name="Weller J."/>
            <person name="Jian J."/>
            <person name="Singh K.B."/>
        </authorList>
    </citation>
    <scope>NUCLEOTIDE SEQUENCE [LARGE SCALE GENOMIC DNA]</scope>
    <source>
        <strain evidence="24">cv. Tanjil</strain>
        <tissue evidence="23">Whole plant</tissue>
    </source>
</reference>
<protein>
    <recommendedName>
        <fullName evidence="2">non-specific serine/threonine protein kinase</fullName>
        <ecNumber evidence="2">2.7.11.1</ecNumber>
    </recommendedName>
</protein>
<keyword evidence="14 20" id="KW-0472">Membrane</keyword>
<sequence length="2496" mass="273786">MGQWCLLSSHILAFALAAVCIFSCLINIAQAANATTDPSEARALNAIFSKWSISADKTKWNISGELCSGNAIDSSTTIDDNTFNPFIKCDCSFNNKTTCHITALKVYAIDVVGEIPEELWTLTYLTNLNLGQNYLTGSIPAAIGNLTRMQYLSMGINSFSGELPKELGNLTSLIVLGFGSNNLSGSLPSELGNLVKLEQLYFDSSGISGPIPSTFASLKNLATVWASDMELTGSIPEFIGNWSKLKSLRFQGNSFGGPIPSSFSNLTSLTELRISELSNGSSSLDFIRNMKSLTILDLRNNNISGSIPSVIGEFHNLTQLDLSFNNITGQIPGSIFNLTSLSYLFLGNNKLSGTLPTQISSSLANIDLSYNDLSGSFPSWVNQPNLQLNFVANNFTVSSNSSGLPTGLNCLQKNFPCNSGTGRYSDFAIKCGGPQITAPDGTVYETENATLGPATYFVTDTNRWGVSNVGLFTGNSNPLYKSFVSNQFTGTVNSELFQTARLSASSLRYYGLGLENGFYNITLQFSETAILDTTTWKSLGRRVFDIYLQGSRFLKDFDIQKEAGGVSYRSVQRQFRVQVSENYLEIHLFWAGKGTCCIPSQGTYGPLIQAISAIPDFIPTVSNKPPSSNENRAGLIAGVVIGVGVVCFLSVIAIFYVIRRRKRLEDEEELLGIDTKPYTFSYSELKNATNDFNLDNKLGEGGFGPVYKGTLNDGRVVAVKQLSAGSHQGKSQFITEIATISAVQHRNLVKLYGCCINGSKRLLVYEYLENKSLDQALFGKSLNLNWSTRFDILLGVARGLTYLHEESRLRIVHRDVKASNILLDYELVPKISDFGLAKLYDDKKTHISTGVAGTIGYLAPEYAMRGHLTEKADVFSFGVVALELVSGRPNADTSLEGERMYLLEWAWKLYENDRILDLVDSGLSEFNKEEVKRLVGIALLCTQTSPTLRPPMSRVVAMISGDIEVSAVTSRPGYLSDWKFDDVSHMTSMMTDTTTKGSDTSYYQSSSGTSIVGGTDHSRKDDSKAMLHEILNEGSSKGGDIPMGEGAKFRDCYGRLEACAALLLSLLGDIEPLVISNLRIKMQLVHQNHVFTRDLVRALNAIFSKWGISANKTQWNTSGDPCSGKAIDPTTTIDDFTYNPFITCNCSYDNKTVCHITALKVYALTVVGEIPEELWTLTHITNLNLGQNYLTGSLPTAIGNLTRMQYFTVGINALSGELPKELGNLTNLIALSFGSNNFSGSLPYELGNLIKLEQLYFDSSGISGPIPSSFANLKNLTVVWATDMELTGSIPDFIGNWSNLQKLRFQGNSFEGPIPSSFSNLTSLTELRINDLSNGSSSLAFLRNMKSLTVLELRNNNISGSIPSIIGEFQELSQLDLSFNQLTGQIPESIFNLSSLSYLFLGNNKLSGTLPTQKSSTLLNIDLSYNNLSGSIPSWVNQPNLQLGLPTGLNCLQKNFPCNSGTGRYSDFAIKCGGPQFTATDGTVYEMDNATLGPATYFVTDTKRWAVSNVGLFTGRSNNVFKSSVVSDFFQTARLSASSLRYYGLGLENGFYNLTLQFSEIAILDSTTTTWKNVGRRVFDIYVQGTRVFKDFNIQKEAGGISYRSVQRQVRVQVSENYLDIHLFWAGKGTCCIPEQGTYGPLISAISAIPDFKPTVSNKPPSSDEPPSGNEPTVTDKPPNSKSSRAGLIAGIVGGVGVASFLSILAIFYINHRRKRRDDNEELLGIDTKPYTFSYSELKNATDDFIIGNKLGEGGFGPVYKGTLDDGRVVAVKQLSVGSHQGKNQFITEIATISSVRHRNLVKLYGCCIEGSKRLIVYEYLENKSLDQILFGNSVTLSWSTRYDICLGLARGLTYLHEESPLRIVHRDVKASNILLDNSDFAIKCGGPQFTATDGTVYEMDNATLGPATYFVTDTKRWAVSNVGLFTGRSNNVFKSSVVSDFFQTARLSASSLRYYGLGLENGFYNLTLQFSEIAILDSTTTTWKNVGRRVFDIYVQGTRVFKDFNIQKEAGGISYRSVQRQVRVQVSENYLDIHLFWAGKGTCCIPEQGTYGPLISAISAIPDFKPTVSNKPPSSDEPPSGNEPTVTDKPPNSKSSRAGLIAGIVGGVGVASFLSILAIFYINHRRKRRDDNEELLGIDTKPYTFSYSELKNATDDFIIGNKLGEGGFGPVYKGTLDDGRVVAVKQLSVGSHQGKNQFITEIATISSVRHRNLVKLYGCCIEGSKRLIVYEYLENKSLDQILFGNSVTLSWSTRYDICLGLARGLTYLHEESPLRIVHRDVKASNILLDSELVPKISDFGLAKLYDDKKTHISTRVAGTIGYLAPEYAMRGHLTEKADVFSFGVVALEVVSGRPNSDSSLEGDKIYLLEWAWNLHERNSITELMDPRLSEVNVEEVNRIVGVALLCTQTAPSLRPSMSRVVAMLTGDIEVSTVISRPGYLTEWNFNDVSSFMTDMETKESGTSNYNLSPSTATVDSANRSPIDDSKPILHETWYG</sequence>
<keyword evidence="15" id="KW-0675">Receptor</keyword>
<evidence type="ECO:0000256" key="10">
    <source>
        <dbReference type="ARBA" id="ARBA00022741"/>
    </source>
</evidence>
<dbReference type="FunFam" id="3.30.200.20:FF:000140">
    <property type="entry name" value="Leucine-rich repeat receptor-like protein kinase"/>
    <property type="match status" value="3"/>
</dbReference>
<evidence type="ECO:0000256" key="7">
    <source>
        <dbReference type="ARBA" id="ARBA00022692"/>
    </source>
</evidence>
<dbReference type="SMART" id="SM00220">
    <property type="entry name" value="S_TKc"/>
    <property type="match status" value="3"/>
</dbReference>
<dbReference type="CDD" id="cd14066">
    <property type="entry name" value="STKc_IRAK"/>
    <property type="match status" value="2"/>
</dbReference>
<dbReference type="Gene3D" id="3.80.10.10">
    <property type="entry name" value="Ribonuclease Inhibitor"/>
    <property type="match status" value="4"/>
</dbReference>
<dbReference type="InterPro" id="IPR001611">
    <property type="entry name" value="Leu-rich_rpt"/>
</dbReference>
<dbReference type="Gene3D" id="3.30.200.20">
    <property type="entry name" value="Phosphorylase Kinase, domain 1"/>
    <property type="match status" value="3"/>
</dbReference>
<keyword evidence="13 20" id="KW-1133">Transmembrane helix</keyword>
<feature type="domain" description="Protein kinase" evidence="22">
    <location>
        <begin position="692"/>
        <end position="965"/>
    </location>
</feature>
<dbReference type="EMBL" id="CM007367">
    <property type="protein sequence ID" value="OIW08166.1"/>
    <property type="molecule type" value="Genomic_DNA"/>
</dbReference>
<dbReference type="Gene3D" id="2.60.120.430">
    <property type="entry name" value="Galactose-binding lectin"/>
    <property type="match status" value="3"/>
</dbReference>
<dbReference type="PROSITE" id="PS00108">
    <property type="entry name" value="PROTEIN_KINASE_ST"/>
    <property type="match status" value="3"/>
</dbReference>
<feature type="region of interest" description="Disordered" evidence="19">
    <location>
        <begin position="2461"/>
        <end position="2484"/>
    </location>
</feature>
<dbReference type="SUPFAM" id="SSF52058">
    <property type="entry name" value="L domain-like"/>
    <property type="match status" value="2"/>
</dbReference>
<evidence type="ECO:0000256" key="9">
    <source>
        <dbReference type="ARBA" id="ARBA00022737"/>
    </source>
</evidence>
<evidence type="ECO:0000256" key="17">
    <source>
        <dbReference type="ARBA" id="ARBA00047899"/>
    </source>
</evidence>
<dbReference type="GO" id="GO:0005886">
    <property type="term" value="C:plasma membrane"/>
    <property type="evidence" value="ECO:0007669"/>
    <property type="project" value="TreeGrafter"/>
</dbReference>
<feature type="signal peptide" evidence="21">
    <location>
        <begin position="1"/>
        <end position="31"/>
    </location>
</feature>
<evidence type="ECO:0000256" key="21">
    <source>
        <dbReference type="SAM" id="SignalP"/>
    </source>
</evidence>
<dbReference type="FunFam" id="1.10.510.10:FF:001023">
    <property type="entry name" value="Os07g0541700 protein"/>
    <property type="match status" value="1"/>
</dbReference>
<dbReference type="SMART" id="SM00365">
    <property type="entry name" value="LRR_SD22"/>
    <property type="match status" value="4"/>
</dbReference>
<dbReference type="PANTHER" id="PTHR48006:SF62">
    <property type="entry name" value="LEUCINE-RICH REPEAT TRANSMEMBRANE PROTEIN KINASE"/>
    <property type="match status" value="1"/>
</dbReference>
<feature type="domain" description="Protein kinase" evidence="22">
    <location>
        <begin position="2158"/>
        <end position="2431"/>
    </location>
</feature>
<dbReference type="Pfam" id="PF11721">
    <property type="entry name" value="Malectin"/>
    <property type="match status" value="3"/>
</dbReference>
<comment type="catalytic activity">
    <reaction evidence="17">
        <text>L-threonyl-[protein] + ATP = O-phospho-L-threonyl-[protein] + ADP + H(+)</text>
        <dbReference type="Rhea" id="RHEA:46608"/>
        <dbReference type="Rhea" id="RHEA-COMP:11060"/>
        <dbReference type="Rhea" id="RHEA-COMP:11605"/>
        <dbReference type="ChEBI" id="CHEBI:15378"/>
        <dbReference type="ChEBI" id="CHEBI:30013"/>
        <dbReference type="ChEBI" id="CHEBI:30616"/>
        <dbReference type="ChEBI" id="CHEBI:61977"/>
        <dbReference type="ChEBI" id="CHEBI:456216"/>
        <dbReference type="EC" id="2.7.11.1"/>
    </reaction>
</comment>
<dbReference type="EC" id="2.7.11.1" evidence="2"/>
<keyword evidence="10" id="KW-0547">Nucleotide-binding</keyword>
<evidence type="ECO:0000256" key="11">
    <source>
        <dbReference type="ARBA" id="ARBA00022777"/>
    </source>
</evidence>
<dbReference type="InterPro" id="IPR021720">
    <property type="entry name" value="Malectin_dom"/>
</dbReference>
<feature type="region of interest" description="Disordered" evidence="19">
    <location>
        <begin position="1654"/>
        <end position="1682"/>
    </location>
</feature>
<feature type="chain" id="PRO_5009644789" description="non-specific serine/threonine protein kinase" evidence="21">
    <location>
        <begin position="32"/>
        <end position="2496"/>
    </location>
</feature>
<evidence type="ECO:0000256" key="6">
    <source>
        <dbReference type="ARBA" id="ARBA00022679"/>
    </source>
</evidence>
<keyword evidence="8 21" id="KW-0732">Signal</keyword>
<evidence type="ECO:0000256" key="16">
    <source>
        <dbReference type="ARBA" id="ARBA00023180"/>
    </source>
</evidence>
<feature type="region of interest" description="Disordered" evidence="19">
    <location>
        <begin position="2067"/>
        <end position="2095"/>
    </location>
</feature>
<dbReference type="PANTHER" id="PTHR48006">
    <property type="entry name" value="LEUCINE-RICH REPEAT-CONTAINING PROTEIN DDB_G0281931-RELATED"/>
    <property type="match status" value="1"/>
</dbReference>
<gene>
    <name evidence="23" type="ORF">TanjilG_06579</name>
</gene>
<dbReference type="PROSITE" id="PS50011">
    <property type="entry name" value="PROTEIN_KINASE_DOM"/>
    <property type="match status" value="3"/>
</dbReference>
<comment type="subcellular location">
    <subcellularLocation>
        <location evidence="1">Membrane</location>
        <topology evidence="1">Single-pass type I membrane protein</topology>
    </subcellularLocation>
</comment>
<evidence type="ECO:0000256" key="3">
    <source>
        <dbReference type="ARBA" id="ARBA00022527"/>
    </source>
</evidence>
<dbReference type="PROSITE" id="PS51450">
    <property type="entry name" value="LRR"/>
    <property type="match status" value="2"/>
</dbReference>
<dbReference type="FunFam" id="1.10.510.10:FF:000044">
    <property type="entry name" value="Putative LRR receptor-like serine/threonine-protein kinase"/>
    <property type="match status" value="2"/>
</dbReference>
<proteinExistence type="predicted"/>
<evidence type="ECO:0000256" key="12">
    <source>
        <dbReference type="ARBA" id="ARBA00022840"/>
    </source>
</evidence>
<dbReference type="InterPro" id="IPR000719">
    <property type="entry name" value="Prot_kinase_dom"/>
</dbReference>
<dbReference type="InterPro" id="IPR001245">
    <property type="entry name" value="Ser-Thr/Tyr_kinase_cat_dom"/>
</dbReference>
<evidence type="ECO:0000313" key="23">
    <source>
        <dbReference type="EMBL" id="OIW08166.1"/>
    </source>
</evidence>
<keyword evidence="5" id="KW-0433">Leucine-rich repeat</keyword>
<dbReference type="FunFam" id="3.80.10.10:FF:000497">
    <property type="entry name" value="Leucine-rich repeat transmembrane protein kinase"/>
    <property type="match status" value="2"/>
</dbReference>
<feature type="transmembrane region" description="Helical" evidence="20">
    <location>
        <begin position="2099"/>
        <end position="2123"/>
    </location>
</feature>
<comment type="catalytic activity">
    <reaction evidence="18">
        <text>L-seryl-[protein] + ATP = O-phospho-L-seryl-[protein] + ADP + H(+)</text>
        <dbReference type="Rhea" id="RHEA:17989"/>
        <dbReference type="Rhea" id="RHEA-COMP:9863"/>
        <dbReference type="Rhea" id="RHEA-COMP:11604"/>
        <dbReference type="ChEBI" id="CHEBI:15378"/>
        <dbReference type="ChEBI" id="CHEBI:29999"/>
        <dbReference type="ChEBI" id="CHEBI:30616"/>
        <dbReference type="ChEBI" id="CHEBI:83421"/>
        <dbReference type="ChEBI" id="CHEBI:456216"/>
        <dbReference type="EC" id="2.7.11.1"/>
    </reaction>
</comment>
<dbReference type="InterPro" id="IPR008271">
    <property type="entry name" value="Ser/Thr_kinase_AS"/>
</dbReference>
<keyword evidence="3" id="KW-0723">Serine/threonine-protein kinase</keyword>
<dbReference type="Gene3D" id="1.10.510.10">
    <property type="entry name" value="Transferase(Phosphotransferase) domain 1"/>
    <property type="match status" value="3"/>
</dbReference>
<dbReference type="InterPro" id="IPR032675">
    <property type="entry name" value="LRR_dom_sf"/>
</dbReference>
<feature type="compositionally biased region" description="Polar residues" evidence="19">
    <location>
        <begin position="2461"/>
        <end position="2480"/>
    </location>
</feature>
<evidence type="ECO:0000256" key="4">
    <source>
        <dbReference type="ARBA" id="ARBA00022553"/>
    </source>
</evidence>
<name>A0A1J7H5X6_LUPAN</name>
<evidence type="ECO:0000256" key="19">
    <source>
        <dbReference type="SAM" id="MobiDB-lite"/>
    </source>
</evidence>
<dbReference type="InterPro" id="IPR051824">
    <property type="entry name" value="LRR_Rcpt-Like_S/T_Kinase"/>
</dbReference>
<dbReference type="GO" id="GO:0005524">
    <property type="term" value="F:ATP binding"/>
    <property type="evidence" value="ECO:0007669"/>
    <property type="project" value="UniProtKB-KW"/>
</dbReference>
<organism evidence="23 24">
    <name type="scientific">Lupinus angustifolius</name>
    <name type="common">Narrow-leaved blue lupine</name>
    <dbReference type="NCBI Taxonomy" id="3871"/>
    <lineage>
        <taxon>Eukaryota</taxon>
        <taxon>Viridiplantae</taxon>
        <taxon>Streptophyta</taxon>
        <taxon>Embryophyta</taxon>
        <taxon>Tracheophyta</taxon>
        <taxon>Spermatophyta</taxon>
        <taxon>Magnoliopsida</taxon>
        <taxon>eudicotyledons</taxon>
        <taxon>Gunneridae</taxon>
        <taxon>Pentapetalae</taxon>
        <taxon>rosids</taxon>
        <taxon>fabids</taxon>
        <taxon>Fabales</taxon>
        <taxon>Fabaceae</taxon>
        <taxon>Papilionoideae</taxon>
        <taxon>50 kb inversion clade</taxon>
        <taxon>genistoids sensu lato</taxon>
        <taxon>core genistoids</taxon>
        <taxon>Genisteae</taxon>
        <taxon>Lupinus</taxon>
    </lineage>
</organism>
<evidence type="ECO:0000259" key="22">
    <source>
        <dbReference type="PROSITE" id="PS50011"/>
    </source>
</evidence>
<dbReference type="Pfam" id="PF00560">
    <property type="entry name" value="LRR_1"/>
    <property type="match status" value="3"/>
</dbReference>
<dbReference type="InterPro" id="IPR011009">
    <property type="entry name" value="Kinase-like_dom_sf"/>
</dbReference>
<feature type="transmembrane region" description="Helical" evidence="20">
    <location>
        <begin position="633"/>
        <end position="658"/>
    </location>
</feature>
<feature type="compositionally biased region" description="Polar residues" evidence="19">
    <location>
        <begin position="1670"/>
        <end position="1682"/>
    </location>
</feature>
<evidence type="ECO:0000256" key="18">
    <source>
        <dbReference type="ARBA" id="ARBA00048679"/>
    </source>
</evidence>
<dbReference type="SUPFAM" id="SSF56112">
    <property type="entry name" value="Protein kinase-like (PK-like)"/>
    <property type="match status" value="3"/>
</dbReference>
<accession>A0A1J7H5X6</accession>
<dbReference type="Pfam" id="PF07714">
    <property type="entry name" value="PK_Tyr_Ser-Thr"/>
    <property type="match status" value="2"/>
</dbReference>
<keyword evidence="11" id="KW-0418">Kinase</keyword>
<dbReference type="InterPro" id="IPR003591">
    <property type="entry name" value="Leu-rich_rpt_typical-subtyp"/>
</dbReference>
<dbReference type="SMART" id="SM00369">
    <property type="entry name" value="LRR_TYP"/>
    <property type="match status" value="6"/>
</dbReference>
<evidence type="ECO:0000256" key="8">
    <source>
        <dbReference type="ARBA" id="ARBA00022729"/>
    </source>
</evidence>
<keyword evidence="24" id="KW-1185">Reference proteome</keyword>
<evidence type="ECO:0000256" key="1">
    <source>
        <dbReference type="ARBA" id="ARBA00004479"/>
    </source>
</evidence>
<evidence type="ECO:0000256" key="15">
    <source>
        <dbReference type="ARBA" id="ARBA00023170"/>
    </source>
</evidence>
<evidence type="ECO:0000256" key="14">
    <source>
        <dbReference type="ARBA" id="ARBA00023136"/>
    </source>
</evidence>
<keyword evidence="12" id="KW-0067">ATP-binding</keyword>
<dbReference type="FunFam" id="2.60.120.430:FF:000002">
    <property type="entry name" value="Leucine-rich repeat receptor-like protein kinase"/>
    <property type="match status" value="3"/>
</dbReference>
<dbReference type="Pfam" id="PF13855">
    <property type="entry name" value="LRR_8"/>
    <property type="match status" value="2"/>
</dbReference>
<feature type="compositionally biased region" description="Polar residues" evidence="19">
    <location>
        <begin position="2083"/>
        <end position="2095"/>
    </location>
</feature>
<keyword evidence="4" id="KW-0597">Phosphoprotein</keyword>
<evidence type="ECO:0000256" key="2">
    <source>
        <dbReference type="ARBA" id="ARBA00012513"/>
    </source>
</evidence>
<evidence type="ECO:0000256" key="20">
    <source>
        <dbReference type="SAM" id="Phobius"/>
    </source>
</evidence>